<dbReference type="EMBL" id="LK995540">
    <property type="protein sequence ID" value="CED92315.1"/>
    <property type="molecule type" value="Genomic_DNA"/>
</dbReference>
<name>A0A1L7RE46_9ACTO</name>
<gene>
    <name evidence="3" type="ORF">AAM4_2483</name>
</gene>
<dbReference type="SUPFAM" id="SSF53383">
    <property type="entry name" value="PLP-dependent transferases"/>
    <property type="match status" value="1"/>
</dbReference>
<dbReference type="InterPro" id="IPR000653">
    <property type="entry name" value="DegT/StrS_aminotransferase"/>
</dbReference>
<keyword evidence="2" id="KW-0663">Pyridoxal phosphate</keyword>
<proteinExistence type="inferred from homology"/>
<dbReference type="GO" id="GO:0030170">
    <property type="term" value="F:pyridoxal phosphate binding"/>
    <property type="evidence" value="ECO:0007669"/>
    <property type="project" value="TreeGrafter"/>
</dbReference>
<comment type="cofactor">
    <cofactor evidence="1">
        <name>pyridoxal 5'-phosphate</name>
        <dbReference type="ChEBI" id="CHEBI:597326"/>
    </cofactor>
</comment>
<dbReference type="InterPro" id="IPR015424">
    <property type="entry name" value="PyrdxlP-dep_Trfase"/>
</dbReference>
<evidence type="ECO:0000256" key="2">
    <source>
        <dbReference type="RuleBase" id="RU004508"/>
    </source>
</evidence>
<dbReference type="PANTHER" id="PTHR30244">
    <property type="entry name" value="TRANSAMINASE"/>
    <property type="match status" value="1"/>
</dbReference>
<dbReference type="Gene3D" id="3.40.640.10">
    <property type="entry name" value="Type I PLP-dependent aspartate aminotransferase-like (Major domain)"/>
    <property type="match status" value="1"/>
</dbReference>
<dbReference type="InterPro" id="IPR015422">
    <property type="entry name" value="PyrdxlP-dep_Trfase_small"/>
</dbReference>
<dbReference type="AlphaFoldDB" id="A0A1L7RE46"/>
<evidence type="ECO:0000313" key="3">
    <source>
        <dbReference type="EMBL" id="CED92315.1"/>
    </source>
</evidence>
<sequence length="409" mass="43251">MTQPDSRFPELRAELARLSGTSAQDWYPVFKARYGMQVAFEQIRAVHGDGAVLTQLFTCCTAVVPIMAAGLTPRYADIDADTLALAPGAVDATTAPDSGGGPVVPLRGLVIQHTFGIQGGEEAGRLAQQARDLGAVVMEDAAHCVTRLARGDDGQPLADVSFHSFGVQKILPTHFGGAVWVNPELARRDAALDSALRVALASLPDLNHRLGAAARMYRNQARVLAHLPRAVSAPARAAASRTGLLEPPIATAEEAGRLPYAPMVPSGWVARTATAALRRLPEADAARIRVVGRYREALPGLAGVTVPGGVLRGAPAPLLRVPLLLPNTDEAERLIAGMRAIGVFAERWGRPLLYPGVDDEAAFCVPAAPGSLPVTRDVSARVVALPTELDDAHAADAVRLVQEWSRHRA</sequence>
<evidence type="ECO:0000256" key="1">
    <source>
        <dbReference type="ARBA" id="ARBA00001933"/>
    </source>
</evidence>
<dbReference type="InterPro" id="IPR015421">
    <property type="entry name" value="PyrdxlP-dep_Trfase_major"/>
</dbReference>
<dbReference type="PANTHER" id="PTHR30244:SF34">
    <property type="entry name" value="DTDP-4-AMINO-4,6-DIDEOXYGALACTOSE TRANSAMINASE"/>
    <property type="match status" value="1"/>
</dbReference>
<dbReference type="Gene3D" id="3.90.1150.10">
    <property type="entry name" value="Aspartate Aminotransferase, domain 1"/>
    <property type="match status" value="1"/>
</dbReference>
<protein>
    <submittedName>
        <fullName evidence="3">Pyridoxal phosphate-dependent transferase</fullName>
    </submittedName>
</protein>
<dbReference type="GO" id="GO:0008483">
    <property type="term" value="F:transaminase activity"/>
    <property type="evidence" value="ECO:0007669"/>
    <property type="project" value="TreeGrafter"/>
</dbReference>
<keyword evidence="3" id="KW-0808">Transferase</keyword>
<reference evidence="3" key="1">
    <citation type="submission" date="2014-07" db="EMBL/GenBank/DDBJ databases">
        <authorList>
            <person name="Zhang J.E."/>
            <person name="Yang H."/>
            <person name="Guo J."/>
            <person name="Deng Z."/>
            <person name="Luo H."/>
            <person name="Luo M."/>
            <person name="Zhao B."/>
        </authorList>
    </citation>
    <scope>NUCLEOTIDE SEQUENCE</scope>
    <source>
        <strain evidence="3">AM4</strain>
    </source>
</reference>
<dbReference type="RefSeq" id="WP_210581707.1">
    <property type="nucleotide sequence ID" value="NZ_LK995540.1"/>
</dbReference>
<dbReference type="GO" id="GO:0000271">
    <property type="term" value="P:polysaccharide biosynthetic process"/>
    <property type="evidence" value="ECO:0007669"/>
    <property type="project" value="TreeGrafter"/>
</dbReference>
<accession>A0A1L7RE46</accession>
<organism evidence="3">
    <name type="scientific">Actinomyces succiniciruminis</name>
    <dbReference type="NCBI Taxonomy" id="1522002"/>
    <lineage>
        <taxon>Bacteria</taxon>
        <taxon>Bacillati</taxon>
        <taxon>Actinomycetota</taxon>
        <taxon>Actinomycetes</taxon>
        <taxon>Actinomycetales</taxon>
        <taxon>Actinomycetaceae</taxon>
        <taxon>Actinomyces</taxon>
    </lineage>
</organism>
<dbReference type="Pfam" id="PF01041">
    <property type="entry name" value="DegT_DnrJ_EryC1"/>
    <property type="match status" value="1"/>
</dbReference>
<comment type="similarity">
    <text evidence="2">Belongs to the DegT/DnrJ/EryC1 family.</text>
</comment>